<organism evidence="1 2">
    <name type="scientific">Petralouisia muris</name>
    <dbReference type="NCBI Taxonomy" id="3032872"/>
    <lineage>
        <taxon>Bacteria</taxon>
        <taxon>Bacillati</taxon>
        <taxon>Bacillota</taxon>
        <taxon>Clostridia</taxon>
        <taxon>Lachnospirales</taxon>
        <taxon>Lachnospiraceae</taxon>
        <taxon>Petralouisia</taxon>
    </lineage>
</organism>
<evidence type="ECO:0000313" key="2">
    <source>
        <dbReference type="Proteomes" id="UP000304953"/>
    </source>
</evidence>
<comment type="caution">
    <text evidence="1">The sequence shown here is derived from an EMBL/GenBank/DDBJ whole genome shotgun (WGS) entry which is preliminary data.</text>
</comment>
<proteinExistence type="predicted"/>
<gene>
    <name evidence="1" type="ORF">E5329_18410</name>
</gene>
<dbReference type="Proteomes" id="UP000304953">
    <property type="component" value="Unassembled WGS sequence"/>
</dbReference>
<sequence>MTEEQKNMVIKRRKSGFGYASIAKEAGLTKDAVVAFCRRNGLTGNRTGKAPEETGSRCKECGAALVQAEGMKTRVFCSAQCRKKWWKEHPEMLNKKAVYTHTCAGCGREFTAYGNSKRKYCSHACYIKDRFGGGGADD</sequence>
<name>A0AC61RSN6_9FIRM</name>
<protein>
    <submittedName>
        <fullName evidence="1">RNA polymerase subunit sigma-70</fullName>
    </submittedName>
</protein>
<evidence type="ECO:0000313" key="1">
    <source>
        <dbReference type="EMBL" id="TGY93486.1"/>
    </source>
</evidence>
<reference evidence="1" key="1">
    <citation type="submission" date="2019-04" db="EMBL/GenBank/DDBJ databases">
        <title>Microbes associate with the intestines of laboratory mice.</title>
        <authorList>
            <person name="Navarre W."/>
            <person name="Wong E."/>
            <person name="Huang K."/>
            <person name="Tropini C."/>
            <person name="Ng K."/>
            <person name="Yu B."/>
        </authorList>
    </citation>
    <scope>NUCLEOTIDE SEQUENCE</scope>
    <source>
        <strain evidence="1">NM01_1-7b</strain>
    </source>
</reference>
<accession>A0AC61RSN6</accession>
<keyword evidence="2" id="KW-1185">Reference proteome</keyword>
<dbReference type="EMBL" id="SRYA01000043">
    <property type="protein sequence ID" value="TGY93486.1"/>
    <property type="molecule type" value="Genomic_DNA"/>
</dbReference>